<feature type="non-terminal residue" evidence="3">
    <location>
        <position position="261"/>
    </location>
</feature>
<dbReference type="Gene3D" id="3.20.20.70">
    <property type="entry name" value="Aldolase class I"/>
    <property type="match status" value="1"/>
</dbReference>
<dbReference type="EMBL" id="LAZR01029506">
    <property type="protein sequence ID" value="KKL59380.1"/>
    <property type="molecule type" value="Genomic_DNA"/>
</dbReference>
<dbReference type="InterPro" id="IPR058240">
    <property type="entry name" value="rSAM_sf"/>
</dbReference>
<feature type="domain" description="4Fe4S-binding SPASM" evidence="2">
    <location>
        <begin position="186"/>
        <end position="254"/>
    </location>
</feature>
<organism evidence="3">
    <name type="scientific">marine sediment metagenome</name>
    <dbReference type="NCBI Taxonomy" id="412755"/>
    <lineage>
        <taxon>unclassified sequences</taxon>
        <taxon>metagenomes</taxon>
        <taxon>ecological metagenomes</taxon>
    </lineage>
</organism>
<comment type="caution">
    <text evidence="3">The sequence shown here is derived from an EMBL/GenBank/DDBJ whole genome shotgun (WGS) entry which is preliminary data.</text>
</comment>
<dbReference type="NCBIfam" id="TIGR04085">
    <property type="entry name" value="rSAM_more_4Fe4S"/>
    <property type="match status" value="1"/>
</dbReference>
<evidence type="ECO:0000313" key="3">
    <source>
        <dbReference type="EMBL" id="KKL59380.1"/>
    </source>
</evidence>
<proteinExistence type="predicted"/>
<dbReference type="PANTHER" id="PTHR43273">
    <property type="entry name" value="ANAEROBIC SULFATASE-MATURATING ENZYME HOMOLOG ASLB-RELATED"/>
    <property type="match status" value="1"/>
</dbReference>
<dbReference type="SUPFAM" id="SSF102114">
    <property type="entry name" value="Radical SAM enzymes"/>
    <property type="match status" value="1"/>
</dbReference>
<dbReference type="PANTHER" id="PTHR43273:SF3">
    <property type="entry name" value="ANAEROBIC SULFATASE-MATURATING ENZYME HOMOLOG ASLB-RELATED"/>
    <property type="match status" value="1"/>
</dbReference>
<dbReference type="CDD" id="cd21109">
    <property type="entry name" value="SPASM"/>
    <property type="match status" value="1"/>
</dbReference>
<dbReference type="GO" id="GO:0016491">
    <property type="term" value="F:oxidoreductase activity"/>
    <property type="evidence" value="ECO:0007669"/>
    <property type="project" value="InterPro"/>
</dbReference>
<dbReference type="InterPro" id="IPR013785">
    <property type="entry name" value="Aldolase_TIM"/>
</dbReference>
<evidence type="ECO:0000259" key="2">
    <source>
        <dbReference type="Pfam" id="PF13186"/>
    </source>
</evidence>
<reference evidence="3" key="1">
    <citation type="journal article" date="2015" name="Nature">
        <title>Complex archaea that bridge the gap between prokaryotes and eukaryotes.</title>
        <authorList>
            <person name="Spang A."/>
            <person name="Saw J.H."/>
            <person name="Jorgensen S.L."/>
            <person name="Zaremba-Niedzwiedzka K."/>
            <person name="Martijn J."/>
            <person name="Lind A.E."/>
            <person name="van Eijk R."/>
            <person name="Schleper C."/>
            <person name="Guy L."/>
            <person name="Ettema T.J."/>
        </authorList>
    </citation>
    <scope>NUCLEOTIDE SEQUENCE</scope>
</reference>
<dbReference type="AlphaFoldDB" id="A0A0F9FQ47"/>
<dbReference type="InterPro" id="IPR023867">
    <property type="entry name" value="Sulphatase_maturase_rSAM"/>
</dbReference>
<dbReference type="InterPro" id="IPR023885">
    <property type="entry name" value="4Fe4S-binding_SPASM_dom"/>
</dbReference>
<name>A0A0F9FQ47_9ZZZZ</name>
<accession>A0A0F9FQ47</accession>
<dbReference type="CDD" id="cd01335">
    <property type="entry name" value="Radical_SAM"/>
    <property type="match status" value="1"/>
</dbReference>
<comment type="cofactor">
    <cofactor evidence="1">
        <name>[4Fe-4S] cluster</name>
        <dbReference type="ChEBI" id="CHEBI:49883"/>
    </cofactor>
</comment>
<gene>
    <name evidence="3" type="ORF">LCGC14_2215900</name>
</gene>
<dbReference type="Pfam" id="PF13186">
    <property type="entry name" value="SPASM"/>
    <property type="match status" value="1"/>
</dbReference>
<sequence length="261" mass="30770">MLTGLYAIHLELTSRCNKSCWMCGRRKIDKDYPEIKMNYGDMDIDLVYKIIYQIPKGIIIHFHSNGEPLLYNELFSVLSWSYKQIRHFDTNGKLLLERINDIIDNCECITISTFPNDSEADKQFEDVKKFLEIKGDRKPRVMVRFTGDVQNRERWDDLDVINRILHAPMGSYNYEKRIVKPEIGICLEVLNHLAIDRFGNVSNCVRFDYKKELVIGNLNKQTLDEIWNSKERKEMVKKHINGERNTLPLCKECDYWGIPRG</sequence>
<evidence type="ECO:0000256" key="1">
    <source>
        <dbReference type="ARBA" id="ARBA00001966"/>
    </source>
</evidence>
<protein>
    <recommendedName>
        <fullName evidence="2">4Fe4S-binding SPASM domain-containing protein</fullName>
    </recommendedName>
</protein>